<dbReference type="EMBL" id="CP032317">
    <property type="protein sequence ID" value="AYA37834.1"/>
    <property type="molecule type" value="Genomic_DNA"/>
</dbReference>
<evidence type="ECO:0000313" key="1">
    <source>
        <dbReference type="EMBL" id="AYA37834.1"/>
    </source>
</evidence>
<dbReference type="RefSeq" id="WP_119445394.1">
    <property type="nucleotide sequence ID" value="NZ_CP032317.1"/>
</dbReference>
<dbReference type="KEGG" id="hyh:D3Y59_12740"/>
<gene>
    <name evidence="1" type="ORF">D3Y59_12740</name>
</gene>
<reference evidence="1 2" key="1">
    <citation type="submission" date="2018-09" db="EMBL/GenBank/DDBJ databases">
        <title>Hymenobacter medium sp. nov., isolated from R2A medium.</title>
        <authorList>
            <person name="Yingchao G."/>
        </authorList>
    </citation>
    <scope>NUCLEOTIDE SEQUENCE [LARGE SCALE GENOMIC DNA]</scope>
    <source>
        <strain evidence="2">sh-6</strain>
    </source>
</reference>
<organism evidence="1 2">
    <name type="scientific">Hymenobacter oligotrophus</name>
    <dbReference type="NCBI Taxonomy" id="2319843"/>
    <lineage>
        <taxon>Bacteria</taxon>
        <taxon>Pseudomonadati</taxon>
        <taxon>Bacteroidota</taxon>
        <taxon>Cytophagia</taxon>
        <taxon>Cytophagales</taxon>
        <taxon>Hymenobacteraceae</taxon>
        <taxon>Hymenobacter</taxon>
    </lineage>
</organism>
<evidence type="ECO:0000313" key="2">
    <source>
        <dbReference type="Proteomes" id="UP000262802"/>
    </source>
</evidence>
<proteinExistence type="predicted"/>
<dbReference type="Proteomes" id="UP000262802">
    <property type="component" value="Chromosome"/>
</dbReference>
<dbReference type="OrthoDB" id="6402880at2"/>
<keyword evidence="2" id="KW-1185">Reference proteome</keyword>
<sequence>MTDFFTPADLALLHTYANEPHDGSPGHALAERQLLAGVWAKTVYWAEQLAGDGFEAQVRKSAIRRAGTVTNAAGQKRMNRVFKHFTWARLYRPGHEAFKIFFTIGVDGLRQELVWKLDCQHDGTGALDKRLVRRFQEFVAHQAPQVAWQAIPAAQLKRHDWDTVVQASQQFIQVQTHVYDQALDYVWQGRRPEEDKLARICWNTHDWQTPSGPEGKSQAAGSHESDAFGGFGGEEWLFDFSRLWKGYHYAFLQPLNTDSDVYGGRVMNIRLFTRNADTGEYFYVGRIRQAEILTDQQVTQSRAHADAQGWLDGMRHELRAAGSAGTFDPKMFGRGPFNLRFKPEQVERPATPDGLVRIEDISTWTDSQRYVLFDDVSPDETYTPSWQRNAPPVAPQVVLNPRTKRGATARARHVQARSIELRALHEQVQSRLIKHLRQQFPGEEVVKEALIKPFNSYIDAVRRPASGRDVFYEVKVLPTLKACIREALGQLLEYACWPDQVLSREWVVVSYHPATAESTRYLNKLRAEFNLPVEYLQIPLT</sequence>
<dbReference type="AlphaFoldDB" id="A0A3B7R172"/>
<accession>A0A3B7R172</accession>
<protein>
    <submittedName>
        <fullName evidence="1">Uncharacterized protein</fullName>
    </submittedName>
</protein>
<name>A0A3B7R172_9BACT</name>